<dbReference type="Gene3D" id="1.20.1280.50">
    <property type="match status" value="1"/>
</dbReference>
<dbReference type="PROSITE" id="PS50181">
    <property type="entry name" value="FBOX"/>
    <property type="match status" value="1"/>
</dbReference>
<proteinExistence type="predicted"/>
<dbReference type="PANTHER" id="PTHR24414">
    <property type="entry name" value="F-BOX/KELCH-REPEAT PROTEIN SKIP4"/>
    <property type="match status" value="1"/>
</dbReference>
<evidence type="ECO:0000259" key="2">
    <source>
        <dbReference type="PROSITE" id="PS50181"/>
    </source>
</evidence>
<evidence type="ECO:0000313" key="3">
    <source>
        <dbReference type="EMBL" id="KAF3595419.1"/>
    </source>
</evidence>
<protein>
    <recommendedName>
        <fullName evidence="2">F-box domain-containing protein</fullName>
    </recommendedName>
</protein>
<dbReference type="SMART" id="SM00256">
    <property type="entry name" value="FBOX"/>
    <property type="match status" value="1"/>
</dbReference>
<reference evidence="3 4" key="1">
    <citation type="journal article" date="2020" name="BMC Genomics">
        <title>Intraspecific diversification of the crop wild relative Brassica cretica Lam. using demographic model selection.</title>
        <authorList>
            <person name="Kioukis A."/>
            <person name="Michalopoulou V.A."/>
            <person name="Briers L."/>
            <person name="Pirintsos S."/>
            <person name="Studholme D.J."/>
            <person name="Pavlidis P."/>
            <person name="Sarris P.F."/>
        </authorList>
    </citation>
    <scope>NUCLEOTIDE SEQUENCE [LARGE SCALE GENOMIC DNA]</scope>
    <source>
        <strain evidence="4">cv. PFS-1207/04</strain>
    </source>
</reference>
<dbReference type="SUPFAM" id="SSF117281">
    <property type="entry name" value="Kelch motif"/>
    <property type="match status" value="1"/>
</dbReference>
<feature type="domain" description="F-box" evidence="2">
    <location>
        <begin position="21"/>
        <end position="67"/>
    </location>
</feature>
<dbReference type="InterPro" id="IPR050354">
    <property type="entry name" value="F-box/kelch-repeat_ARATH"/>
</dbReference>
<gene>
    <name evidence="3" type="ORF">DY000_02027579</name>
</gene>
<dbReference type="Pfam" id="PF00646">
    <property type="entry name" value="F-box"/>
    <property type="match status" value="1"/>
</dbReference>
<name>A0ABQ7EGQ9_BRACR</name>
<dbReference type="InterPro" id="IPR057499">
    <property type="entry name" value="Kelch_FKB95"/>
</dbReference>
<feature type="region of interest" description="Disordered" evidence="1">
    <location>
        <begin position="92"/>
        <end position="117"/>
    </location>
</feature>
<dbReference type="Proteomes" id="UP000266723">
    <property type="component" value="Unassembled WGS sequence"/>
</dbReference>
<sequence>MISGRVEPTKKKKKNTVREPPSMFSSLPDEIVENILARVSRWKYPSLSLVSKRFHTLLSSKEIYKIRSQIEATETCIYVLLKLPDHPSASCFSLRPKPNNQNRTKRRGGKNRFKRNSSGFSVVPIPSYSTNSFPEILCMETFGSDMYIIGGPDKEPSSSVRIFDCRSHTSRDAPNMTVAREDASTVLVDEKIYVMGGCDIDKYNANWIEVFDLKTQSWTSLPGPGADDVELRNHLRKYSEYFKVNEFKGKLYVATDEKEFSYEPNNGAWKFVRETSSAITDSMEVSCDMRNVIYSCTDSGYLMWSASETENEGIEWREIKGLRKLREHPTRGLKTGSDFGLVVSGGQLLVMWDPYINRSNKIRYAKISLESRCNGRELWGKVECVDVLTFPVESYEWFGCVAASV</sequence>
<feature type="compositionally biased region" description="Basic residues" evidence="1">
    <location>
        <begin position="103"/>
        <end position="115"/>
    </location>
</feature>
<evidence type="ECO:0000256" key="1">
    <source>
        <dbReference type="SAM" id="MobiDB-lite"/>
    </source>
</evidence>
<dbReference type="InterPro" id="IPR015915">
    <property type="entry name" value="Kelch-typ_b-propeller"/>
</dbReference>
<accession>A0ABQ7EGQ9</accession>
<dbReference type="SUPFAM" id="SSF81383">
    <property type="entry name" value="F-box domain"/>
    <property type="match status" value="1"/>
</dbReference>
<dbReference type="CDD" id="cd22152">
    <property type="entry name" value="F-box_AtAFR-like"/>
    <property type="match status" value="1"/>
</dbReference>
<dbReference type="InterPro" id="IPR037293">
    <property type="entry name" value="Gal_Oxidase_central_sf"/>
</dbReference>
<dbReference type="PANTHER" id="PTHR24414:SF125">
    <property type="entry name" value="F-BOX DOMAIN-CONTAINING PROTEIN"/>
    <property type="match status" value="1"/>
</dbReference>
<comment type="caution">
    <text evidence="3">The sequence shown here is derived from an EMBL/GenBank/DDBJ whole genome shotgun (WGS) entry which is preliminary data.</text>
</comment>
<feature type="region of interest" description="Disordered" evidence="1">
    <location>
        <begin position="1"/>
        <end position="23"/>
    </location>
</feature>
<dbReference type="Pfam" id="PF25210">
    <property type="entry name" value="Kelch_FKB95"/>
    <property type="match status" value="1"/>
</dbReference>
<dbReference type="Gene3D" id="2.130.10.80">
    <property type="entry name" value="Galactose oxidase/kelch, beta-propeller"/>
    <property type="match status" value="1"/>
</dbReference>
<dbReference type="EMBL" id="QGKV02000299">
    <property type="protein sequence ID" value="KAF3595419.1"/>
    <property type="molecule type" value="Genomic_DNA"/>
</dbReference>
<organism evidence="3 4">
    <name type="scientific">Brassica cretica</name>
    <name type="common">Mustard</name>
    <dbReference type="NCBI Taxonomy" id="69181"/>
    <lineage>
        <taxon>Eukaryota</taxon>
        <taxon>Viridiplantae</taxon>
        <taxon>Streptophyta</taxon>
        <taxon>Embryophyta</taxon>
        <taxon>Tracheophyta</taxon>
        <taxon>Spermatophyta</taxon>
        <taxon>Magnoliopsida</taxon>
        <taxon>eudicotyledons</taxon>
        <taxon>Gunneridae</taxon>
        <taxon>Pentapetalae</taxon>
        <taxon>rosids</taxon>
        <taxon>malvids</taxon>
        <taxon>Brassicales</taxon>
        <taxon>Brassicaceae</taxon>
        <taxon>Brassiceae</taxon>
        <taxon>Brassica</taxon>
    </lineage>
</organism>
<evidence type="ECO:0000313" key="4">
    <source>
        <dbReference type="Proteomes" id="UP000266723"/>
    </source>
</evidence>
<dbReference type="InterPro" id="IPR001810">
    <property type="entry name" value="F-box_dom"/>
</dbReference>
<dbReference type="InterPro" id="IPR036047">
    <property type="entry name" value="F-box-like_dom_sf"/>
</dbReference>
<keyword evidence="4" id="KW-1185">Reference proteome</keyword>